<dbReference type="PRINTS" id="PR00014">
    <property type="entry name" value="FNTYPEIII"/>
</dbReference>
<keyword evidence="3" id="KW-0624">Polysaccharide degradation</keyword>
<feature type="domain" description="Fibronectin type-III" evidence="5">
    <location>
        <begin position="1554"/>
        <end position="1644"/>
    </location>
</feature>
<reference evidence="6" key="2">
    <citation type="submission" date="2021-04" db="EMBL/GenBank/DDBJ databases">
        <authorList>
            <person name="Gilroy R."/>
        </authorList>
    </citation>
    <scope>NUCLEOTIDE SEQUENCE</scope>
    <source>
        <strain evidence="6">ChiGjej4B4-7305</strain>
    </source>
</reference>
<dbReference type="NCBIfam" id="NF012211">
    <property type="entry name" value="tand_rpt_95"/>
    <property type="match status" value="2"/>
</dbReference>
<feature type="compositionally biased region" description="Polar residues" evidence="4">
    <location>
        <begin position="1591"/>
        <end position="1603"/>
    </location>
</feature>
<evidence type="ECO:0000256" key="3">
    <source>
        <dbReference type="ARBA" id="ARBA00023326"/>
    </source>
</evidence>
<dbReference type="CDD" id="cd00063">
    <property type="entry name" value="FN3"/>
    <property type="match status" value="3"/>
</dbReference>
<feature type="region of interest" description="Disordered" evidence="4">
    <location>
        <begin position="1633"/>
        <end position="1656"/>
    </location>
</feature>
<sequence>MTIRSGLRQHKRAVASVTTMSLVVGTVVALSLSYDGVATADVDLNDGGVWVSNNQSILVGRLNYPIGEIDASFAAQSQDVDLLQREDVVFVHDRAAGGLQRVDPASVSVQGGMVPLPGEADVQLGDQTLGVLVERTGEWRVLGLDELDVLAEASEDPQAILDEGSAQAIADDGTAYGLDAQDGQLLTFAPGQRTEPEVTEWAVPDGETQLTVVGDEVVSLTYNPAEESLTLKQADAEPVDLSDLGVDGSTARLQAPSVGGEVVAFATSDALVTVPLDDGEARVEQPAAPGEPAQPVQVAGCVHSAWASGASDYLRVCGQDAAQQMPVPESTGGELKFRVNRSHVVLNELSTGNSWMIEDALILVNNWEDITPPTEEEEEEEEDSQDLEEREIELDREAENRDPVAQSDTFGVRPGRTVVLPVLDNDSDADGDLLTVSGFEAVDESLGVVEPILGGRALQIRVAGGASGAVSFEYTADDGRGGTDTATAELQVRSAGENSAPEQVREIEATVTAGATTKVNLLDDVHDPDGDALYVTETLDAAGLNVVANPNGLITITDPGVQPGIHQVRVEVSDGTDTSEAVVDVEVLPDAPQPPTAVFDFETAFAGQTIQINPIENDLDPNDKPLRLANVSGAEGATVSQNTDGATFSFTAESAGDYYMTYVVADDDGLSATGLVRVSVRAPQDNEPVAVSDTALLPPGGTVLVDVLENDYDPAGGVLAVQQIDVPAGYGLQVAILDHRILRISSERALTEPVSIPYTVSNGTASSDGEVLVLPMEGTAESQPPLAVADTARVRAGDQVTIPVLANDSHPNGLEFSLDEELAETPEDGLIFTAGDVVRFRAPDEAGTVSAVYSITDEAGRTSSNRITITVQARADDANTPPEPQDVETRAFAGERIRIPILTYGIDPDGDSVQLLGIDTAPSLGRIVEVGATYIDYQAFTDSAGTDEFTFAVRDRLGSIATADITVGVVPPPMTNRDPVVINDEVTVRPERQVVVDVLGNDTDPDGDQLALDDPAFGETSGLEPEIQDGNVAITTPSEPGTYLVEYNATDLHGGAASGLLTVNVDPDSTPQAPVAVDDVVPPSAILDRTEVQIEVLPNDYDPDGSPEGLTVSVPDGQDGVRAVDDMVEVQLRDTRRVVTYEITDEDGLSSYAFIDVPGLTDTGPVLRPDAPPIEVEAGVAQTLELDDYVVSLSGDPVQLADTTSVRATNSDGSNPVVDENTLQFTSDPNYVGAATLTFEVTDAEDLNADGILTSVLTLDIRVYSDENRPPRMRGGEVSAEVGGEPVTLDLARLAEDPDGLSTDLDFEIAEQTPGFEASLDGYILTVTANDDTLAGTVEELPIQVTDGDSEPVTAEIELTATASNRPLIQTNPDDVGEVNQGESQTVDVLANDSNPFPDEERQITGVDVTQGQGTAQVDGDQVTFTPNENFVGRMTLVYTVVDVTGDPDREVQGQITAAVLGAPDPPTIPLVQSVGNGEVALSWTAPEDNGSPITGYTVQYNGGSQECGTTTCTISGLSNGTTYTFTAIATNAVGDSDESAASAEATPDMRPEAPGPPTVEFGDGELTLNWDEPVNEGTPITSYDVRISPSEGTSQQSVNGTSMTWDGLTNGRNYTFQVRAINDAPEPGLWSDWSAAEHPSGPPAQPAAPETTRIDDADGGRLMVNWSAPNNNGDPISSYELRMYQDGERVQTFTPGGGESSREVQVENAHDYAFTLVAINRSGESEMSARSAEVRSFGKPGRVGDVSASPTGEDNRATVSHNQPSANGQAISRYEYRLNGGSVQSLPDNGPIRVPNDGTTYRVQVRACNTYCGAWSESSSAFSTYGPPGTSTVNINSSADGQRVNFSWTIGNSDNGASLTHSRYRIDGGSWTNVSGRSGSASTGGDWEENHRIDVQVRNEHG</sequence>
<feature type="region of interest" description="Disordered" evidence="4">
    <location>
        <begin position="372"/>
        <end position="410"/>
    </location>
</feature>
<dbReference type="PANTHER" id="PTHR13817">
    <property type="entry name" value="TITIN"/>
    <property type="match status" value="1"/>
</dbReference>
<feature type="region of interest" description="Disordered" evidence="4">
    <location>
        <begin position="1731"/>
        <end position="1769"/>
    </location>
</feature>
<feature type="region of interest" description="Disordered" evidence="4">
    <location>
        <begin position="1537"/>
        <end position="1559"/>
    </location>
</feature>
<feature type="region of interest" description="Disordered" evidence="4">
    <location>
        <begin position="1583"/>
        <end position="1603"/>
    </location>
</feature>
<keyword evidence="2" id="KW-0378">Hydrolase</keyword>
<proteinExistence type="predicted"/>
<dbReference type="InterPro" id="IPR013783">
    <property type="entry name" value="Ig-like_fold"/>
</dbReference>
<evidence type="ECO:0000256" key="4">
    <source>
        <dbReference type="SAM" id="MobiDB-lite"/>
    </source>
</evidence>
<evidence type="ECO:0000313" key="6">
    <source>
        <dbReference type="EMBL" id="HIZ34711.1"/>
    </source>
</evidence>
<evidence type="ECO:0000256" key="2">
    <source>
        <dbReference type="ARBA" id="ARBA00023295"/>
    </source>
</evidence>
<feature type="compositionally biased region" description="Polar residues" evidence="4">
    <location>
        <begin position="1749"/>
        <end position="1769"/>
    </location>
</feature>
<evidence type="ECO:0000256" key="1">
    <source>
        <dbReference type="ARBA" id="ARBA00022737"/>
    </source>
</evidence>
<dbReference type="Gene3D" id="2.60.40.3440">
    <property type="match status" value="1"/>
</dbReference>
<protein>
    <submittedName>
        <fullName evidence="6">Tandem-95 repeat protein</fullName>
    </submittedName>
</protein>
<dbReference type="GO" id="GO:0016798">
    <property type="term" value="F:hydrolase activity, acting on glycosyl bonds"/>
    <property type="evidence" value="ECO:0007669"/>
    <property type="project" value="UniProtKB-KW"/>
</dbReference>
<comment type="caution">
    <text evidence="6">The sequence shown here is derived from an EMBL/GenBank/DDBJ whole genome shotgun (WGS) entry which is preliminary data.</text>
</comment>
<feature type="domain" description="Fibronectin type-III" evidence="5">
    <location>
        <begin position="1649"/>
        <end position="1742"/>
    </location>
</feature>
<dbReference type="EMBL" id="DXBY01000051">
    <property type="protein sequence ID" value="HIZ34711.1"/>
    <property type="molecule type" value="Genomic_DNA"/>
</dbReference>
<dbReference type="SMART" id="SM00060">
    <property type="entry name" value="FN3"/>
    <property type="match status" value="4"/>
</dbReference>
<keyword evidence="1" id="KW-0677">Repeat</keyword>
<accession>A0A9D2ECA1</accession>
<dbReference type="Gene3D" id="2.60.40.10">
    <property type="entry name" value="Immunoglobulins"/>
    <property type="match status" value="3"/>
</dbReference>
<dbReference type="GO" id="GO:0000272">
    <property type="term" value="P:polysaccharide catabolic process"/>
    <property type="evidence" value="ECO:0007669"/>
    <property type="project" value="UniProtKB-KW"/>
</dbReference>
<dbReference type="PROSITE" id="PS50853">
    <property type="entry name" value="FN3"/>
    <property type="match status" value="3"/>
</dbReference>
<feature type="non-terminal residue" evidence="6">
    <location>
        <position position="1903"/>
    </location>
</feature>
<feature type="domain" description="Fibronectin type-III" evidence="5">
    <location>
        <begin position="1466"/>
        <end position="1550"/>
    </location>
</feature>
<dbReference type="PANTHER" id="PTHR13817:SF73">
    <property type="entry name" value="FIBRONECTIN TYPE-III DOMAIN-CONTAINING PROTEIN"/>
    <property type="match status" value="1"/>
</dbReference>
<name>A0A9D2ECA1_9MICO</name>
<dbReference type="Proteomes" id="UP000824037">
    <property type="component" value="Unassembled WGS sequence"/>
</dbReference>
<feature type="compositionally biased region" description="Acidic residues" evidence="4">
    <location>
        <begin position="374"/>
        <end position="392"/>
    </location>
</feature>
<dbReference type="Pfam" id="PF00041">
    <property type="entry name" value="fn3"/>
    <property type="match status" value="2"/>
</dbReference>
<evidence type="ECO:0000313" key="7">
    <source>
        <dbReference type="Proteomes" id="UP000824037"/>
    </source>
</evidence>
<dbReference type="InterPro" id="IPR003961">
    <property type="entry name" value="FN3_dom"/>
</dbReference>
<dbReference type="InterPro" id="IPR050964">
    <property type="entry name" value="Striated_Muscle_Regulatory"/>
</dbReference>
<gene>
    <name evidence="6" type="ORF">H9815_02945</name>
</gene>
<reference evidence="6" key="1">
    <citation type="journal article" date="2021" name="PeerJ">
        <title>Extensive microbial diversity within the chicken gut microbiome revealed by metagenomics and culture.</title>
        <authorList>
            <person name="Gilroy R."/>
            <person name="Ravi A."/>
            <person name="Getino M."/>
            <person name="Pursley I."/>
            <person name="Horton D.L."/>
            <person name="Alikhan N.F."/>
            <person name="Baker D."/>
            <person name="Gharbi K."/>
            <person name="Hall N."/>
            <person name="Watson M."/>
            <person name="Adriaenssens E.M."/>
            <person name="Foster-Nyarko E."/>
            <person name="Jarju S."/>
            <person name="Secka A."/>
            <person name="Antonio M."/>
            <person name="Oren A."/>
            <person name="Chaudhuri R.R."/>
            <person name="La Ragione R."/>
            <person name="Hildebrand F."/>
            <person name="Pallen M.J."/>
        </authorList>
    </citation>
    <scope>NUCLEOTIDE SEQUENCE</scope>
    <source>
        <strain evidence="6">ChiGjej4B4-7305</strain>
    </source>
</reference>
<keyword evidence="3" id="KW-0119">Carbohydrate metabolism</keyword>
<dbReference type="SUPFAM" id="SSF49265">
    <property type="entry name" value="Fibronectin type III"/>
    <property type="match status" value="2"/>
</dbReference>
<organism evidence="6 7">
    <name type="scientific">Candidatus Ruania gallistercoris</name>
    <dbReference type="NCBI Taxonomy" id="2838746"/>
    <lineage>
        <taxon>Bacteria</taxon>
        <taxon>Bacillati</taxon>
        <taxon>Actinomycetota</taxon>
        <taxon>Actinomycetes</taxon>
        <taxon>Micrococcales</taxon>
        <taxon>Ruaniaceae</taxon>
        <taxon>Ruania</taxon>
    </lineage>
</organism>
<keyword evidence="2" id="KW-0326">Glycosidase</keyword>
<dbReference type="Pfam" id="PF17963">
    <property type="entry name" value="Big_9"/>
    <property type="match status" value="8"/>
</dbReference>
<feature type="compositionally biased region" description="Basic and acidic residues" evidence="4">
    <location>
        <begin position="393"/>
        <end position="402"/>
    </location>
</feature>
<dbReference type="InterPro" id="IPR036116">
    <property type="entry name" value="FN3_sf"/>
</dbReference>
<evidence type="ECO:0000259" key="5">
    <source>
        <dbReference type="PROSITE" id="PS50853"/>
    </source>
</evidence>